<organism evidence="5 6">
    <name type="scientific">Hibiscus sabdariffa</name>
    <name type="common">roselle</name>
    <dbReference type="NCBI Taxonomy" id="183260"/>
    <lineage>
        <taxon>Eukaryota</taxon>
        <taxon>Viridiplantae</taxon>
        <taxon>Streptophyta</taxon>
        <taxon>Embryophyta</taxon>
        <taxon>Tracheophyta</taxon>
        <taxon>Spermatophyta</taxon>
        <taxon>Magnoliopsida</taxon>
        <taxon>eudicotyledons</taxon>
        <taxon>Gunneridae</taxon>
        <taxon>Pentapetalae</taxon>
        <taxon>rosids</taxon>
        <taxon>malvids</taxon>
        <taxon>Malvales</taxon>
        <taxon>Malvaceae</taxon>
        <taxon>Malvoideae</taxon>
        <taxon>Hibiscus</taxon>
    </lineage>
</organism>
<feature type="domain" description="O-methyltransferase C-terminal" evidence="4">
    <location>
        <begin position="5"/>
        <end position="72"/>
    </location>
</feature>
<reference evidence="5 6" key="1">
    <citation type="journal article" date="2024" name="G3 (Bethesda)">
        <title>Genome assembly of Hibiscus sabdariffa L. provides insights into metabolisms of medicinal natural products.</title>
        <authorList>
            <person name="Kim T."/>
        </authorList>
    </citation>
    <scope>NUCLEOTIDE SEQUENCE [LARGE SCALE GENOMIC DNA]</scope>
    <source>
        <strain evidence="5">TK-2024</strain>
        <tissue evidence="5">Old leaves</tissue>
    </source>
</reference>
<evidence type="ECO:0000256" key="2">
    <source>
        <dbReference type="ARBA" id="ARBA00022679"/>
    </source>
</evidence>
<dbReference type="SUPFAM" id="SSF53335">
    <property type="entry name" value="S-adenosyl-L-methionine-dependent methyltransferases"/>
    <property type="match status" value="1"/>
</dbReference>
<proteinExistence type="predicted"/>
<dbReference type="InterPro" id="IPR001077">
    <property type="entry name" value="COMT_C"/>
</dbReference>
<dbReference type="Pfam" id="PF00891">
    <property type="entry name" value="Methyltransf_2"/>
    <property type="match status" value="1"/>
</dbReference>
<dbReference type="EMBL" id="JBBPBN010000052">
    <property type="protein sequence ID" value="KAK8991015.1"/>
    <property type="molecule type" value="Genomic_DNA"/>
</dbReference>
<evidence type="ECO:0000256" key="3">
    <source>
        <dbReference type="ARBA" id="ARBA00022691"/>
    </source>
</evidence>
<dbReference type="PANTHER" id="PTHR11746">
    <property type="entry name" value="O-METHYLTRANSFERASE"/>
    <property type="match status" value="1"/>
</dbReference>
<dbReference type="Proteomes" id="UP001396334">
    <property type="component" value="Unassembled WGS sequence"/>
</dbReference>
<keyword evidence="1" id="KW-0489">Methyltransferase</keyword>
<evidence type="ECO:0000313" key="6">
    <source>
        <dbReference type="Proteomes" id="UP001396334"/>
    </source>
</evidence>
<keyword evidence="2" id="KW-0808">Transferase</keyword>
<name>A0ABR2PRG6_9ROSI</name>
<keyword evidence="6" id="KW-1185">Reference proteome</keyword>
<evidence type="ECO:0000256" key="1">
    <source>
        <dbReference type="ARBA" id="ARBA00022603"/>
    </source>
</evidence>
<dbReference type="InterPro" id="IPR029063">
    <property type="entry name" value="SAM-dependent_MTases_sf"/>
</dbReference>
<comment type="caution">
    <text evidence="5">The sequence shown here is derived from an EMBL/GenBank/DDBJ whole genome shotgun (WGS) entry which is preliminary data.</text>
</comment>
<dbReference type="Gene3D" id="3.40.50.150">
    <property type="entry name" value="Vaccinia Virus protein VP39"/>
    <property type="match status" value="1"/>
</dbReference>
<gene>
    <name evidence="5" type="ORF">V6N11_062041</name>
</gene>
<evidence type="ECO:0000259" key="4">
    <source>
        <dbReference type="Pfam" id="PF00891"/>
    </source>
</evidence>
<sequence>MEGGVPFERVHGMNVFAYPGKDPSFNQVFNTAMINHTTLVLKNILDNYNGFEQISCLVDVAGGLEITLSLITSKIRIYLQEDCSNECNPHEFLLSSQELKKVYEQKGKR</sequence>
<evidence type="ECO:0000313" key="5">
    <source>
        <dbReference type="EMBL" id="KAK8991015.1"/>
    </source>
</evidence>
<protein>
    <recommendedName>
        <fullName evidence="4">O-methyltransferase C-terminal domain-containing protein</fullName>
    </recommendedName>
</protein>
<keyword evidence="3" id="KW-0949">S-adenosyl-L-methionine</keyword>
<dbReference type="InterPro" id="IPR016461">
    <property type="entry name" value="COMT-like"/>
</dbReference>
<accession>A0ABR2PRG6</accession>